<dbReference type="InterPro" id="IPR005025">
    <property type="entry name" value="FMN_Rdtase-like_dom"/>
</dbReference>
<proteinExistence type="predicted"/>
<gene>
    <name evidence="5" type="ORF">FHS48_001847</name>
</gene>
<dbReference type="Proteomes" id="UP000544872">
    <property type="component" value="Unassembled WGS sequence"/>
</dbReference>
<dbReference type="InterPro" id="IPR029039">
    <property type="entry name" value="Flavoprotein-like_sf"/>
</dbReference>
<feature type="domain" description="Flavodoxin-like" evidence="4">
    <location>
        <begin position="8"/>
        <end position="156"/>
    </location>
</feature>
<dbReference type="GO" id="GO:0010181">
    <property type="term" value="F:FMN binding"/>
    <property type="evidence" value="ECO:0007669"/>
    <property type="project" value="InterPro"/>
</dbReference>
<evidence type="ECO:0000256" key="1">
    <source>
        <dbReference type="ARBA" id="ARBA00001917"/>
    </source>
</evidence>
<dbReference type="SUPFAM" id="SSF52218">
    <property type="entry name" value="Flavoproteins"/>
    <property type="match status" value="1"/>
</dbReference>
<dbReference type="GO" id="GO:0003955">
    <property type="term" value="F:NAD(P)H dehydrogenase (quinone) activity"/>
    <property type="evidence" value="ECO:0007669"/>
    <property type="project" value="TreeGrafter"/>
</dbReference>
<keyword evidence="2" id="KW-0285">Flavoprotein</keyword>
<dbReference type="PANTHER" id="PTHR30546:SF23">
    <property type="entry name" value="FLAVOPROTEIN-LIKE PROTEIN YCP4-RELATED"/>
    <property type="match status" value="1"/>
</dbReference>
<sequence length="196" mass="20123">MTTPVTTVAVVYHSGYGHTKVLAEAVASGVEADGTAKALLVSVDAFEDHGDALDAADAIIFGSPTYMGSVSGPFKMFMDATSGRWMGRKWSGKLAAGFTVSASRSGDKMGTLVQLSVFAAQHGMIWVGLDLLPGNNSSKGSESDLNRLGSFLGVMAQANADEGSDVAPPEADRRTAAVLGQRVAGLAGRWAAAQAA</sequence>
<evidence type="ECO:0000313" key="6">
    <source>
        <dbReference type="Proteomes" id="UP000544872"/>
    </source>
</evidence>
<dbReference type="InterPro" id="IPR001226">
    <property type="entry name" value="Flavodoxin_CS"/>
</dbReference>
<name>A0A7W9ZFA3_NOVIT</name>
<dbReference type="AlphaFoldDB" id="A0A7W9ZFA3"/>
<dbReference type="GO" id="GO:0009055">
    <property type="term" value="F:electron transfer activity"/>
    <property type="evidence" value="ECO:0007669"/>
    <property type="project" value="InterPro"/>
</dbReference>
<dbReference type="Pfam" id="PF03358">
    <property type="entry name" value="FMN_red"/>
    <property type="match status" value="1"/>
</dbReference>
<protein>
    <submittedName>
        <fullName evidence="5">Multimeric flavodoxin WrbA</fullName>
    </submittedName>
</protein>
<organism evidence="5 6">
    <name type="scientific">Novispirillum itersonii</name>
    <name type="common">Aquaspirillum itersonii</name>
    <dbReference type="NCBI Taxonomy" id="189"/>
    <lineage>
        <taxon>Bacteria</taxon>
        <taxon>Pseudomonadati</taxon>
        <taxon>Pseudomonadota</taxon>
        <taxon>Alphaproteobacteria</taxon>
        <taxon>Rhodospirillales</taxon>
        <taxon>Novispirillaceae</taxon>
        <taxon>Novispirillum</taxon>
    </lineage>
</organism>
<dbReference type="EMBL" id="JACIIX010000006">
    <property type="protein sequence ID" value="MBB6210431.1"/>
    <property type="molecule type" value="Genomic_DNA"/>
</dbReference>
<evidence type="ECO:0000259" key="4">
    <source>
        <dbReference type="PROSITE" id="PS50902"/>
    </source>
</evidence>
<reference evidence="5 6" key="1">
    <citation type="submission" date="2020-08" db="EMBL/GenBank/DDBJ databases">
        <title>Genomic Encyclopedia of Type Strains, Phase IV (KMG-IV): sequencing the most valuable type-strain genomes for metagenomic binning, comparative biology and taxonomic classification.</title>
        <authorList>
            <person name="Goeker M."/>
        </authorList>
    </citation>
    <scope>NUCLEOTIDE SEQUENCE [LARGE SCALE GENOMIC DNA]</scope>
    <source>
        <strain evidence="5 6">DSM 11590</strain>
    </source>
</reference>
<dbReference type="GO" id="GO:0016020">
    <property type="term" value="C:membrane"/>
    <property type="evidence" value="ECO:0007669"/>
    <property type="project" value="TreeGrafter"/>
</dbReference>
<comment type="caution">
    <text evidence="5">The sequence shown here is derived from an EMBL/GenBank/DDBJ whole genome shotgun (WGS) entry which is preliminary data.</text>
</comment>
<dbReference type="RefSeq" id="WP_184263272.1">
    <property type="nucleotide sequence ID" value="NZ_JACIIX010000006.1"/>
</dbReference>
<evidence type="ECO:0000313" key="5">
    <source>
        <dbReference type="EMBL" id="MBB6210431.1"/>
    </source>
</evidence>
<dbReference type="PANTHER" id="PTHR30546">
    <property type="entry name" value="FLAVODOXIN-RELATED PROTEIN WRBA-RELATED"/>
    <property type="match status" value="1"/>
</dbReference>
<accession>A0A7W9ZFA3</accession>
<comment type="cofactor">
    <cofactor evidence="1">
        <name>FMN</name>
        <dbReference type="ChEBI" id="CHEBI:58210"/>
    </cofactor>
</comment>
<evidence type="ECO:0000256" key="3">
    <source>
        <dbReference type="ARBA" id="ARBA00022643"/>
    </source>
</evidence>
<dbReference type="Gene3D" id="3.40.50.360">
    <property type="match status" value="1"/>
</dbReference>
<keyword evidence="6" id="KW-1185">Reference proteome</keyword>
<evidence type="ECO:0000256" key="2">
    <source>
        <dbReference type="ARBA" id="ARBA00022630"/>
    </source>
</evidence>
<dbReference type="InterPro" id="IPR008254">
    <property type="entry name" value="Flavodoxin/NO_synth"/>
</dbReference>
<keyword evidence="3" id="KW-0288">FMN</keyword>
<dbReference type="PROSITE" id="PS50902">
    <property type="entry name" value="FLAVODOXIN_LIKE"/>
    <property type="match status" value="1"/>
</dbReference>
<dbReference type="PROSITE" id="PS00201">
    <property type="entry name" value="FLAVODOXIN"/>
    <property type="match status" value="1"/>
</dbReference>